<feature type="domain" description="Reductase C-terminal" evidence="6">
    <location>
        <begin position="325"/>
        <end position="400"/>
    </location>
</feature>
<organism evidence="7 8">
    <name type="scientific">Saccharopolyspora terrae</name>
    <dbReference type="NCBI Taxonomy" id="2530384"/>
    <lineage>
        <taxon>Bacteria</taxon>
        <taxon>Bacillati</taxon>
        <taxon>Actinomycetota</taxon>
        <taxon>Actinomycetes</taxon>
        <taxon>Pseudonocardiales</taxon>
        <taxon>Pseudonocardiaceae</taxon>
        <taxon>Saccharopolyspora</taxon>
    </lineage>
</organism>
<dbReference type="EMBL" id="SMKS01000096">
    <property type="protein sequence ID" value="TDC99519.1"/>
    <property type="molecule type" value="Genomic_DNA"/>
</dbReference>
<evidence type="ECO:0000256" key="2">
    <source>
        <dbReference type="ARBA" id="ARBA00022630"/>
    </source>
</evidence>
<dbReference type="Gene3D" id="3.50.50.60">
    <property type="entry name" value="FAD/NAD(P)-binding domain"/>
    <property type="match status" value="2"/>
</dbReference>
<protein>
    <submittedName>
        <fullName evidence="7">FAD-dependent oxidoreductase</fullName>
    </submittedName>
</protein>
<evidence type="ECO:0000256" key="3">
    <source>
        <dbReference type="ARBA" id="ARBA00022827"/>
    </source>
</evidence>
<dbReference type="PANTHER" id="PTHR43557:SF2">
    <property type="entry name" value="RIESKE DOMAIN-CONTAINING PROTEIN-RELATED"/>
    <property type="match status" value="1"/>
</dbReference>
<dbReference type="GO" id="GO:0005737">
    <property type="term" value="C:cytoplasm"/>
    <property type="evidence" value="ECO:0007669"/>
    <property type="project" value="TreeGrafter"/>
</dbReference>
<comment type="caution">
    <text evidence="7">The sequence shown here is derived from an EMBL/GenBank/DDBJ whole genome shotgun (WGS) entry which is preliminary data.</text>
</comment>
<dbReference type="SUPFAM" id="SSF51905">
    <property type="entry name" value="FAD/NAD(P)-binding domain"/>
    <property type="match status" value="1"/>
</dbReference>
<dbReference type="GO" id="GO:0016651">
    <property type="term" value="F:oxidoreductase activity, acting on NAD(P)H"/>
    <property type="evidence" value="ECO:0007669"/>
    <property type="project" value="TreeGrafter"/>
</dbReference>
<dbReference type="Pfam" id="PF14759">
    <property type="entry name" value="Reductase_C"/>
    <property type="match status" value="1"/>
</dbReference>
<evidence type="ECO:0000256" key="1">
    <source>
        <dbReference type="ARBA" id="ARBA00001974"/>
    </source>
</evidence>
<dbReference type="InterPro" id="IPR050446">
    <property type="entry name" value="FAD-oxidoreductase/Apoptosis"/>
</dbReference>
<dbReference type="InterPro" id="IPR023753">
    <property type="entry name" value="FAD/NAD-binding_dom"/>
</dbReference>
<dbReference type="OrthoDB" id="4475657at2"/>
<reference evidence="7 8" key="1">
    <citation type="submission" date="2019-03" db="EMBL/GenBank/DDBJ databases">
        <title>Draft genome sequences of novel Actinobacteria.</title>
        <authorList>
            <person name="Sahin N."/>
            <person name="Ay H."/>
            <person name="Saygin H."/>
        </authorList>
    </citation>
    <scope>NUCLEOTIDE SEQUENCE [LARGE SCALE GENOMIC DNA]</scope>
    <source>
        <strain evidence="7 8">16K309</strain>
    </source>
</reference>
<proteinExistence type="predicted"/>
<keyword evidence="4" id="KW-0560">Oxidoreductase</keyword>
<dbReference type="PRINTS" id="PR00368">
    <property type="entry name" value="FADPNR"/>
</dbReference>
<name>A0A4R4VI90_9PSEU</name>
<keyword evidence="3" id="KW-0274">FAD</keyword>
<dbReference type="SUPFAM" id="SSF55424">
    <property type="entry name" value="FAD/NAD-linked reductases, dimerisation (C-terminal) domain"/>
    <property type="match status" value="1"/>
</dbReference>
<dbReference type="InterPro" id="IPR016156">
    <property type="entry name" value="FAD/NAD-linked_Rdtase_dimer_sf"/>
</dbReference>
<evidence type="ECO:0000259" key="6">
    <source>
        <dbReference type="Pfam" id="PF14759"/>
    </source>
</evidence>
<dbReference type="Pfam" id="PF07992">
    <property type="entry name" value="Pyr_redox_2"/>
    <property type="match status" value="1"/>
</dbReference>
<feature type="domain" description="FAD/NAD(P)-binding" evidence="5">
    <location>
        <begin position="5"/>
        <end position="304"/>
    </location>
</feature>
<keyword evidence="8" id="KW-1185">Reference proteome</keyword>
<accession>A0A4R4VI90</accession>
<dbReference type="Proteomes" id="UP000295674">
    <property type="component" value="Unassembled WGS sequence"/>
</dbReference>
<dbReference type="PRINTS" id="PR00411">
    <property type="entry name" value="PNDRDTASEI"/>
</dbReference>
<dbReference type="PANTHER" id="PTHR43557">
    <property type="entry name" value="APOPTOSIS-INDUCING FACTOR 1"/>
    <property type="match status" value="1"/>
</dbReference>
<dbReference type="InterPro" id="IPR028202">
    <property type="entry name" value="Reductase_C"/>
</dbReference>
<dbReference type="Gene3D" id="3.30.390.30">
    <property type="match status" value="1"/>
</dbReference>
<gene>
    <name evidence="7" type="ORF">E1181_29320</name>
</gene>
<evidence type="ECO:0000256" key="4">
    <source>
        <dbReference type="ARBA" id="ARBA00023002"/>
    </source>
</evidence>
<comment type="cofactor">
    <cofactor evidence="1">
        <name>FAD</name>
        <dbReference type="ChEBI" id="CHEBI:57692"/>
    </cofactor>
</comment>
<dbReference type="InterPro" id="IPR036188">
    <property type="entry name" value="FAD/NAD-bd_sf"/>
</dbReference>
<evidence type="ECO:0000313" key="7">
    <source>
        <dbReference type="EMBL" id="TDC99519.1"/>
    </source>
</evidence>
<evidence type="ECO:0000313" key="8">
    <source>
        <dbReference type="Proteomes" id="UP000295674"/>
    </source>
</evidence>
<keyword evidence="2" id="KW-0285">Flavoprotein</keyword>
<sequence>MSRKNLVVVGASLAGLRAVEAARKAGFQGTITLVGAEEHLPYDRPPLSKAYLDELPPGEVPEATVFRPESVLRDELGADLLLGSPATGLDPVAKEVRIGDRRLRYDALVIATGATARSLPGSEHLAGVHTLRTLDDAVAVRNALDAGARTVVVGAGFIGSEIASGARKRGLDVTVVEALPAPLVRAVGEVMGSACAGLHHRNGTDLRCGLGVERIEGVDQVERVVLSDGSAVEADLVVVGIGATPATEWLEGSGLRLDNGVVCDDNLFTGVEGVYAAGDVARWHNPLFDRSMRLEHWTSAADQGAVAARNALYPASAKPYQTVPYFWSDWYDSRIQFVGVPSTDEVRIVEGDPDRDRRVVALYREGGRLAGALTINGQNVIMKYRGLIMKPTSWDDALLFAEQRRATAAVAP</sequence>
<dbReference type="AlphaFoldDB" id="A0A4R4VI90"/>
<evidence type="ECO:0000259" key="5">
    <source>
        <dbReference type="Pfam" id="PF07992"/>
    </source>
</evidence>